<dbReference type="InterPro" id="IPR025402">
    <property type="entry name" value="DMP19_C"/>
</dbReference>
<gene>
    <name evidence="2" type="ORF">ROA7450_02253</name>
</gene>
<dbReference type="RefSeq" id="WP_085805769.1">
    <property type="nucleotide sequence ID" value="NZ_FWFX01000006.1"/>
</dbReference>
<dbReference type="Gene3D" id="1.20.1420.60">
    <property type="match status" value="1"/>
</dbReference>
<organism evidence="2 3">
    <name type="scientific">Roseovarius albus</name>
    <dbReference type="NCBI Taxonomy" id="1247867"/>
    <lineage>
        <taxon>Bacteria</taxon>
        <taxon>Pseudomonadati</taxon>
        <taxon>Pseudomonadota</taxon>
        <taxon>Alphaproteobacteria</taxon>
        <taxon>Rhodobacterales</taxon>
        <taxon>Roseobacteraceae</taxon>
        <taxon>Roseovarius</taxon>
    </lineage>
</organism>
<proteinExistence type="predicted"/>
<keyword evidence="3" id="KW-1185">Reference proteome</keyword>
<dbReference type="OrthoDB" id="3720724at2"/>
<evidence type="ECO:0000313" key="2">
    <source>
        <dbReference type="EMBL" id="SLN46057.1"/>
    </source>
</evidence>
<protein>
    <recommendedName>
        <fullName evidence="1">DNA mimic protein DMP19 C-terminal domain-containing protein</fullName>
    </recommendedName>
</protein>
<feature type="domain" description="DNA mimic protein DMP19 C-terminal" evidence="1">
    <location>
        <begin position="41"/>
        <end position="136"/>
    </location>
</feature>
<dbReference type="EMBL" id="FWFX01000006">
    <property type="protein sequence ID" value="SLN46057.1"/>
    <property type="molecule type" value="Genomic_DNA"/>
</dbReference>
<sequence>MKINENYFQRLLYDTDAIEAVATLSGFWSGRLDSGLKKLGLSDPEWKVQLILIYSGEVLNGGFTQYFLNRGLETLFDTCSALKEVELSECADLAEKAGNKFAKFESGKITEEECALSLQKYDVLAFRRLSVVDEALLRFLRKNEELLLVPERA</sequence>
<evidence type="ECO:0000313" key="3">
    <source>
        <dbReference type="Proteomes" id="UP000193061"/>
    </source>
</evidence>
<name>A0A1X6ZBF1_9RHOB</name>
<reference evidence="2 3" key="1">
    <citation type="submission" date="2017-03" db="EMBL/GenBank/DDBJ databases">
        <authorList>
            <person name="Afonso C.L."/>
            <person name="Miller P.J."/>
            <person name="Scott M.A."/>
            <person name="Spackman E."/>
            <person name="Goraichik I."/>
            <person name="Dimitrov K.M."/>
            <person name="Suarez D.L."/>
            <person name="Swayne D.E."/>
        </authorList>
    </citation>
    <scope>NUCLEOTIDE SEQUENCE [LARGE SCALE GENOMIC DNA]</scope>
    <source>
        <strain evidence="2 3">CECT 7450</strain>
    </source>
</reference>
<accession>A0A1X6ZBF1</accession>
<evidence type="ECO:0000259" key="1">
    <source>
        <dbReference type="Pfam" id="PF14300"/>
    </source>
</evidence>
<dbReference type="Pfam" id="PF14300">
    <property type="entry name" value="DMP19"/>
    <property type="match status" value="1"/>
</dbReference>
<dbReference type="AlphaFoldDB" id="A0A1X6ZBF1"/>
<dbReference type="Proteomes" id="UP000193061">
    <property type="component" value="Unassembled WGS sequence"/>
</dbReference>